<gene>
    <name evidence="7" type="ORF">LCGC14_0138410</name>
</gene>
<evidence type="ECO:0000256" key="5">
    <source>
        <dbReference type="SAM" id="Phobius"/>
    </source>
</evidence>
<feature type="transmembrane region" description="Helical" evidence="5">
    <location>
        <begin position="304"/>
        <end position="324"/>
    </location>
</feature>
<dbReference type="InterPro" id="IPR000515">
    <property type="entry name" value="MetI-like"/>
</dbReference>
<dbReference type="CDD" id="cd06261">
    <property type="entry name" value="TM_PBP2"/>
    <property type="match status" value="1"/>
</dbReference>
<dbReference type="NCBIfam" id="TIGR02138">
    <property type="entry name" value="phosphate_pstC"/>
    <property type="match status" value="1"/>
</dbReference>
<reference evidence="7" key="1">
    <citation type="journal article" date="2015" name="Nature">
        <title>Complex archaea that bridge the gap between prokaryotes and eukaryotes.</title>
        <authorList>
            <person name="Spang A."/>
            <person name="Saw J.H."/>
            <person name="Jorgensen S.L."/>
            <person name="Zaremba-Niedzwiedzka K."/>
            <person name="Martijn J."/>
            <person name="Lind A.E."/>
            <person name="van Eijk R."/>
            <person name="Schleper C."/>
            <person name="Guy L."/>
            <person name="Ettema T.J."/>
        </authorList>
    </citation>
    <scope>NUCLEOTIDE SEQUENCE</scope>
</reference>
<evidence type="ECO:0000256" key="4">
    <source>
        <dbReference type="ARBA" id="ARBA00023136"/>
    </source>
</evidence>
<dbReference type="Pfam" id="PF00528">
    <property type="entry name" value="BPD_transp_1"/>
    <property type="match status" value="1"/>
</dbReference>
<comment type="subcellular location">
    <subcellularLocation>
        <location evidence="1">Membrane</location>
        <topology evidence="1">Multi-pass membrane protein</topology>
    </subcellularLocation>
</comment>
<evidence type="ECO:0000256" key="1">
    <source>
        <dbReference type="ARBA" id="ARBA00004141"/>
    </source>
</evidence>
<feature type="transmembrane region" description="Helical" evidence="5">
    <location>
        <begin position="49"/>
        <end position="72"/>
    </location>
</feature>
<dbReference type="GO" id="GO:0006817">
    <property type="term" value="P:phosphate ion transport"/>
    <property type="evidence" value="ECO:0007669"/>
    <property type="project" value="InterPro"/>
</dbReference>
<dbReference type="EMBL" id="LAZR01000047">
    <property type="protein sequence ID" value="KKN99396.1"/>
    <property type="molecule type" value="Genomic_DNA"/>
</dbReference>
<proteinExistence type="predicted"/>
<dbReference type="InterPro" id="IPR011864">
    <property type="entry name" value="Phosphate_PstC"/>
</dbReference>
<dbReference type="GO" id="GO:0005315">
    <property type="term" value="F:phosphate transmembrane transporter activity"/>
    <property type="evidence" value="ECO:0007669"/>
    <property type="project" value="InterPro"/>
</dbReference>
<keyword evidence="2 5" id="KW-0812">Transmembrane</keyword>
<accession>A0A0F9XJG6</accession>
<dbReference type="SUPFAM" id="SSF161098">
    <property type="entry name" value="MetI-like"/>
    <property type="match status" value="1"/>
</dbReference>
<feature type="transmembrane region" description="Helical" evidence="5">
    <location>
        <begin position="344"/>
        <end position="366"/>
    </location>
</feature>
<keyword evidence="4 5" id="KW-0472">Membrane</keyword>
<feature type="transmembrane region" description="Helical" evidence="5">
    <location>
        <begin position="268"/>
        <end position="292"/>
    </location>
</feature>
<evidence type="ECO:0000256" key="2">
    <source>
        <dbReference type="ARBA" id="ARBA00022692"/>
    </source>
</evidence>
<feature type="transmembrane region" description="Helical" evidence="5">
    <location>
        <begin position="399"/>
        <end position="420"/>
    </location>
</feature>
<dbReference type="PROSITE" id="PS50928">
    <property type="entry name" value="ABC_TM1"/>
    <property type="match status" value="1"/>
</dbReference>
<dbReference type="AlphaFoldDB" id="A0A0F9XJG6"/>
<organism evidence="7">
    <name type="scientific">marine sediment metagenome</name>
    <dbReference type="NCBI Taxonomy" id="412755"/>
    <lineage>
        <taxon>unclassified sequences</taxon>
        <taxon>metagenomes</taxon>
        <taxon>ecological metagenomes</taxon>
    </lineage>
</organism>
<dbReference type="InterPro" id="IPR022182">
    <property type="entry name" value="PstC_N"/>
</dbReference>
<feature type="transmembrane region" description="Helical" evidence="5">
    <location>
        <begin position="6"/>
        <end position="28"/>
    </location>
</feature>
<sequence>MRDLFNVGSTTLLVAVVLILTVLAYGLVRSRVMSSVSGDARKLHSLPNYYGYNAAMLTAIPALFVLAIWMLVQPMLIQNAVIDMIPQSAVNEGSSVNLVMSDVRRVANGLDAAVQSGTLDADSARDMDVTATDVRALLAGTGVALGSDVTPEVLAAAQRYRSMEVTGRWLMIAVISVLVLGGMFIALRTARADFRARNTVERFLLGLLVLAASLAILTTVGIVLSMLFETLNFFRLHPWQDFFLGTTWAPNFRGDSDLSILPLLWGTLYISFIALLVAVPIGLFAAIYLSEYANNKVRAFAKPLLEILAGIPTIVYGLFALLTVGPFLVKVFGRGEDGLLGVDWMSGATSVLTAGLVMGIMLIPFVSSLSDDIINAVPQSMRDGSFGLGATHSETIRQVVLPAALPGIVGAVLLAASRAIGETMIVVLGAGAIARISGNPLEAMTTITTRIVSQLTGDTDFASPETLVAFALGLTLFVLTLGLNVLALLIVRKYREQYE</sequence>
<feature type="transmembrane region" description="Helical" evidence="5">
    <location>
        <begin position="467"/>
        <end position="491"/>
    </location>
</feature>
<keyword evidence="3 5" id="KW-1133">Transmembrane helix</keyword>
<dbReference type="GO" id="GO:0016020">
    <property type="term" value="C:membrane"/>
    <property type="evidence" value="ECO:0007669"/>
    <property type="project" value="UniProtKB-SubCell"/>
</dbReference>
<feature type="transmembrane region" description="Helical" evidence="5">
    <location>
        <begin position="202"/>
        <end position="228"/>
    </location>
</feature>
<dbReference type="Gene3D" id="1.10.3720.10">
    <property type="entry name" value="MetI-like"/>
    <property type="match status" value="1"/>
</dbReference>
<protein>
    <recommendedName>
        <fullName evidence="6">ABC transmembrane type-1 domain-containing protein</fullName>
    </recommendedName>
</protein>
<dbReference type="PANTHER" id="PTHR42727">
    <property type="entry name" value="PHOSPHATE TRANSPORT SYSTEM PERMEASE PROTEIN"/>
    <property type="match status" value="1"/>
</dbReference>
<dbReference type="PANTHER" id="PTHR42727:SF1">
    <property type="entry name" value="PHOSPHATE TRANSPORT SYSTEM PERMEASE"/>
    <property type="match status" value="1"/>
</dbReference>
<evidence type="ECO:0000313" key="7">
    <source>
        <dbReference type="EMBL" id="KKN99396.1"/>
    </source>
</evidence>
<dbReference type="InterPro" id="IPR035906">
    <property type="entry name" value="MetI-like_sf"/>
</dbReference>
<evidence type="ECO:0000259" key="6">
    <source>
        <dbReference type="PROSITE" id="PS50928"/>
    </source>
</evidence>
<dbReference type="Pfam" id="PF12501">
    <property type="entry name" value="DUF3708"/>
    <property type="match status" value="1"/>
</dbReference>
<feature type="domain" description="ABC transmembrane type-1" evidence="6">
    <location>
        <begin position="264"/>
        <end position="487"/>
    </location>
</feature>
<comment type="caution">
    <text evidence="7">The sequence shown here is derived from an EMBL/GenBank/DDBJ whole genome shotgun (WGS) entry which is preliminary data.</text>
</comment>
<name>A0A0F9XJG6_9ZZZZ</name>
<evidence type="ECO:0000256" key="3">
    <source>
        <dbReference type="ARBA" id="ARBA00022989"/>
    </source>
</evidence>
<feature type="transmembrane region" description="Helical" evidence="5">
    <location>
        <begin position="169"/>
        <end position="190"/>
    </location>
</feature>